<name>A0A397S5S1_9GLOM</name>
<gene>
    <name evidence="1" type="ORF">C1645_865064</name>
</gene>
<evidence type="ECO:0008006" key="3">
    <source>
        <dbReference type="Google" id="ProtNLM"/>
    </source>
</evidence>
<dbReference type="SUPFAM" id="SSF52047">
    <property type="entry name" value="RNI-like"/>
    <property type="match status" value="1"/>
</dbReference>
<proteinExistence type="predicted"/>
<evidence type="ECO:0000313" key="2">
    <source>
        <dbReference type="Proteomes" id="UP000265703"/>
    </source>
</evidence>
<dbReference type="AlphaFoldDB" id="A0A397S5S1"/>
<sequence>MIDIPNVTFICYLGAKDCLKDLSELSLRSDLYPEFFYQLSQVCHHIQYLDIKFVEVISNGVTDLISVQKNLKHLYIMQSFDCEDLTSIIHSITKLPDTLIKFELYGGRHHIPLSFISNFTKLQELVLSFYIYGDSFGYFKKIHHIIFPQLQILKFPFGHPEIVTLIKFLEINGKNLKEFRISSPDNSLYLVIDKFCPNLRKLFTIEIKELELLKKIFNGCQYLESIKIWCGDNYLSDKDVLETVVKYSPKNFYELNMVINKRSVILSEELEEFFIIWKNRIPKKSLSFAIEGNNFNNLEMNNGIMEVIKKYQKFGVIKKFKIIM</sequence>
<dbReference type="Proteomes" id="UP000265703">
    <property type="component" value="Unassembled WGS sequence"/>
</dbReference>
<dbReference type="InterPro" id="IPR032675">
    <property type="entry name" value="LRR_dom_sf"/>
</dbReference>
<dbReference type="Gene3D" id="3.80.10.10">
    <property type="entry name" value="Ribonuclease Inhibitor"/>
    <property type="match status" value="2"/>
</dbReference>
<organism evidence="1 2">
    <name type="scientific">Glomus cerebriforme</name>
    <dbReference type="NCBI Taxonomy" id="658196"/>
    <lineage>
        <taxon>Eukaryota</taxon>
        <taxon>Fungi</taxon>
        <taxon>Fungi incertae sedis</taxon>
        <taxon>Mucoromycota</taxon>
        <taxon>Glomeromycotina</taxon>
        <taxon>Glomeromycetes</taxon>
        <taxon>Glomerales</taxon>
        <taxon>Glomeraceae</taxon>
        <taxon>Glomus</taxon>
    </lineage>
</organism>
<evidence type="ECO:0000313" key="1">
    <source>
        <dbReference type="EMBL" id="RIA81348.1"/>
    </source>
</evidence>
<dbReference type="EMBL" id="QKYT01000810">
    <property type="protein sequence ID" value="RIA81348.1"/>
    <property type="molecule type" value="Genomic_DNA"/>
</dbReference>
<reference evidence="1 2" key="1">
    <citation type="submission" date="2018-06" db="EMBL/GenBank/DDBJ databases">
        <title>Comparative genomics reveals the genomic features of Rhizophagus irregularis, R. cerebriforme, R. diaphanum and Gigaspora rosea, and their symbiotic lifestyle signature.</title>
        <authorList>
            <person name="Morin E."/>
            <person name="San Clemente H."/>
            <person name="Chen E.C.H."/>
            <person name="De La Providencia I."/>
            <person name="Hainaut M."/>
            <person name="Kuo A."/>
            <person name="Kohler A."/>
            <person name="Murat C."/>
            <person name="Tang N."/>
            <person name="Roy S."/>
            <person name="Loubradou J."/>
            <person name="Henrissat B."/>
            <person name="Grigoriev I.V."/>
            <person name="Corradi N."/>
            <person name="Roux C."/>
            <person name="Martin F.M."/>
        </authorList>
    </citation>
    <scope>NUCLEOTIDE SEQUENCE [LARGE SCALE GENOMIC DNA]</scope>
    <source>
        <strain evidence="1 2">DAOM 227022</strain>
    </source>
</reference>
<dbReference type="OrthoDB" id="2344483at2759"/>
<keyword evidence="2" id="KW-1185">Reference proteome</keyword>
<accession>A0A397S5S1</accession>
<comment type="caution">
    <text evidence="1">The sequence shown here is derived from an EMBL/GenBank/DDBJ whole genome shotgun (WGS) entry which is preliminary data.</text>
</comment>
<protein>
    <recommendedName>
        <fullName evidence="3">F-box domain-containing protein</fullName>
    </recommendedName>
</protein>